<gene>
    <name evidence="5" type="ORF">GFH32_05395</name>
</gene>
<dbReference type="KEGG" id="sphe:GFH32_05395"/>
<protein>
    <submittedName>
        <fullName evidence="5">Methyltransferase domain-containing protein</fullName>
    </submittedName>
</protein>
<dbReference type="GO" id="GO:0008168">
    <property type="term" value="F:methyltransferase activity"/>
    <property type="evidence" value="ECO:0007669"/>
    <property type="project" value="UniProtKB-KW"/>
</dbReference>
<dbReference type="EMBL" id="CP045652">
    <property type="protein sequence ID" value="QGA25788.1"/>
    <property type="molecule type" value="Genomic_DNA"/>
</dbReference>
<reference evidence="5 6" key="1">
    <citation type="submission" date="2019-10" db="EMBL/GenBank/DDBJ databases">
        <authorList>
            <person name="Dong K."/>
        </authorList>
    </citation>
    <scope>NUCLEOTIDE SEQUENCE [LARGE SCALE GENOMIC DNA]</scope>
    <source>
        <strain evidence="6">dk4302</strain>
    </source>
</reference>
<dbReference type="InterPro" id="IPR041698">
    <property type="entry name" value="Methyltransf_25"/>
</dbReference>
<dbReference type="Gene3D" id="3.40.50.150">
    <property type="entry name" value="Vaccinia Virus protein VP39"/>
    <property type="match status" value="1"/>
</dbReference>
<dbReference type="PANTHER" id="PTHR43861:SF1">
    <property type="entry name" value="TRANS-ACONITATE 2-METHYLTRANSFERASE"/>
    <property type="match status" value="1"/>
</dbReference>
<keyword evidence="1 5" id="KW-0489">Methyltransferase</keyword>
<sequence>MDIDLSNYHKKQLTIDLVKANTLGCLAIIPIAIIYLIPYFLIWSDQFTLDSMKETAKSIASGASILKGFGFLLILFVGVIVHELIHGLTWSIYAKGGHKSMKYGILAKMLTPYCHCKEPLKLKHYIIGGAMPGIILGVIPAIIAIAIGNPTLLALAIIFKLVAIGDAMIIDLIRKEDPESLVLDHPSEAGCYILREKEEPEDKSETFNTWNNIAELYENKFMDLTIYDETYKNLLDHLVLSHNRILDIGCGPGNISRFIHQHNPNIKLLGVDIAENMLELARKNVPEGDFHLLDARAIGLIDGKFDAVIAGFCIPYLNEMETQQFFDDVADKLSKYGLFYVSFVEGEPSKPEVKTNPLGSVKFYYHRQKSLIEMLKQRDFKLVNTSIVPYTDGDEHTVMLFKKN</sequence>
<keyword evidence="3" id="KW-0812">Transmembrane</keyword>
<evidence type="ECO:0000313" key="5">
    <source>
        <dbReference type="EMBL" id="QGA25788.1"/>
    </source>
</evidence>
<keyword evidence="2 5" id="KW-0808">Transferase</keyword>
<feature type="domain" description="Methyltransferase" evidence="4">
    <location>
        <begin position="245"/>
        <end position="336"/>
    </location>
</feature>
<dbReference type="PANTHER" id="PTHR43861">
    <property type="entry name" value="TRANS-ACONITATE 2-METHYLTRANSFERASE-RELATED"/>
    <property type="match status" value="1"/>
</dbReference>
<evidence type="ECO:0000313" key="6">
    <source>
        <dbReference type="Proteomes" id="UP000326921"/>
    </source>
</evidence>
<dbReference type="GO" id="GO:0032259">
    <property type="term" value="P:methylation"/>
    <property type="evidence" value="ECO:0007669"/>
    <property type="project" value="UniProtKB-KW"/>
</dbReference>
<keyword evidence="6" id="KW-1185">Reference proteome</keyword>
<dbReference type="CDD" id="cd02440">
    <property type="entry name" value="AdoMet_MTases"/>
    <property type="match status" value="1"/>
</dbReference>
<name>A0A5Q0QDJ1_9SPHI</name>
<dbReference type="Proteomes" id="UP000326921">
    <property type="component" value="Chromosome"/>
</dbReference>
<keyword evidence="3" id="KW-1133">Transmembrane helix</keyword>
<dbReference type="InterPro" id="IPR029063">
    <property type="entry name" value="SAM-dependent_MTases_sf"/>
</dbReference>
<dbReference type="SUPFAM" id="SSF53335">
    <property type="entry name" value="S-adenosyl-L-methionine-dependent methyltransferases"/>
    <property type="match status" value="1"/>
</dbReference>
<evidence type="ECO:0000256" key="3">
    <source>
        <dbReference type="SAM" id="Phobius"/>
    </source>
</evidence>
<dbReference type="Pfam" id="PF13649">
    <property type="entry name" value="Methyltransf_25"/>
    <property type="match status" value="1"/>
</dbReference>
<feature type="transmembrane region" description="Helical" evidence="3">
    <location>
        <begin position="69"/>
        <end position="93"/>
    </location>
</feature>
<dbReference type="AlphaFoldDB" id="A0A5Q0QDJ1"/>
<feature type="transmembrane region" description="Helical" evidence="3">
    <location>
        <begin position="125"/>
        <end position="147"/>
    </location>
</feature>
<evidence type="ECO:0000259" key="4">
    <source>
        <dbReference type="Pfam" id="PF13649"/>
    </source>
</evidence>
<dbReference type="RefSeq" id="WP_153510110.1">
    <property type="nucleotide sequence ID" value="NZ_CP045652.1"/>
</dbReference>
<proteinExistence type="predicted"/>
<keyword evidence="3" id="KW-0472">Membrane</keyword>
<organism evidence="5 6">
    <name type="scientific">Sphingobacterium zhuxiongii</name>
    <dbReference type="NCBI Taxonomy" id="2662364"/>
    <lineage>
        <taxon>Bacteria</taxon>
        <taxon>Pseudomonadati</taxon>
        <taxon>Bacteroidota</taxon>
        <taxon>Sphingobacteriia</taxon>
        <taxon>Sphingobacteriales</taxon>
        <taxon>Sphingobacteriaceae</taxon>
        <taxon>Sphingobacterium</taxon>
    </lineage>
</organism>
<evidence type="ECO:0000256" key="1">
    <source>
        <dbReference type="ARBA" id="ARBA00022603"/>
    </source>
</evidence>
<evidence type="ECO:0000256" key="2">
    <source>
        <dbReference type="ARBA" id="ARBA00022679"/>
    </source>
</evidence>
<accession>A0A5Q0QDJ1</accession>
<dbReference type="Pfam" id="PF11667">
    <property type="entry name" value="DUF3267"/>
    <property type="match status" value="1"/>
</dbReference>
<dbReference type="InterPro" id="IPR021683">
    <property type="entry name" value="DUF3267"/>
</dbReference>
<feature type="transmembrane region" description="Helical" evidence="3">
    <location>
        <begin position="20"/>
        <end position="42"/>
    </location>
</feature>